<feature type="transmembrane region" description="Helical" evidence="8">
    <location>
        <begin position="390"/>
        <end position="413"/>
    </location>
</feature>
<dbReference type="PRINTS" id="PR01036">
    <property type="entry name" value="TCRTETB"/>
</dbReference>
<dbReference type="InterPro" id="IPR036259">
    <property type="entry name" value="MFS_trans_sf"/>
</dbReference>
<dbReference type="PANTHER" id="PTHR23501:SF174">
    <property type="entry name" value="MULTIDRUG EXPORT PROTEIN EMRB-RELATED"/>
    <property type="match status" value="1"/>
</dbReference>
<feature type="transmembrane region" description="Helical" evidence="8">
    <location>
        <begin position="157"/>
        <end position="179"/>
    </location>
</feature>
<feature type="transmembrane region" description="Helical" evidence="8">
    <location>
        <begin position="185"/>
        <end position="207"/>
    </location>
</feature>
<dbReference type="PANTHER" id="PTHR23501">
    <property type="entry name" value="MAJOR FACILITATOR SUPERFAMILY"/>
    <property type="match status" value="1"/>
</dbReference>
<dbReference type="STRING" id="366533.SAMN05444339_10989"/>
<evidence type="ECO:0000256" key="8">
    <source>
        <dbReference type="SAM" id="Phobius"/>
    </source>
</evidence>
<feature type="transmembrane region" description="Helical" evidence="8">
    <location>
        <begin position="324"/>
        <end position="347"/>
    </location>
</feature>
<evidence type="ECO:0000256" key="5">
    <source>
        <dbReference type="ARBA" id="ARBA00022989"/>
    </source>
</evidence>
<feature type="transmembrane region" description="Helical" evidence="8">
    <location>
        <begin position="359"/>
        <end position="378"/>
    </location>
</feature>
<feature type="transmembrane region" description="Helical" evidence="8">
    <location>
        <begin position="505"/>
        <end position="523"/>
    </location>
</feature>
<keyword evidence="6 8" id="KW-0472">Membrane</keyword>
<evidence type="ECO:0000256" key="3">
    <source>
        <dbReference type="ARBA" id="ARBA00022475"/>
    </source>
</evidence>
<evidence type="ECO:0000259" key="9">
    <source>
        <dbReference type="PROSITE" id="PS50850"/>
    </source>
</evidence>
<evidence type="ECO:0000256" key="1">
    <source>
        <dbReference type="ARBA" id="ARBA00004651"/>
    </source>
</evidence>
<accession>A0A1M5DAI7</accession>
<feature type="compositionally biased region" description="Low complexity" evidence="7">
    <location>
        <begin position="1"/>
        <end position="10"/>
    </location>
</feature>
<keyword evidence="11" id="KW-1185">Reference proteome</keyword>
<feature type="transmembrane region" description="Helical" evidence="8">
    <location>
        <begin position="99"/>
        <end position="118"/>
    </location>
</feature>
<dbReference type="Gene3D" id="1.20.1720.10">
    <property type="entry name" value="Multidrug resistance protein D"/>
    <property type="match status" value="1"/>
</dbReference>
<feature type="domain" description="Major facilitator superfamily (MFS) profile" evidence="9">
    <location>
        <begin position="33"/>
        <end position="528"/>
    </location>
</feature>
<evidence type="ECO:0000313" key="11">
    <source>
        <dbReference type="Proteomes" id="UP000183987"/>
    </source>
</evidence>
<keyword evidence="3" id="KW-1003">Cell membrane</keyword>
<dbReference type="InterPro" id="IPR004638">
    <property type="entry name" value="EmrB-like"/>
</dbReference>
<dbReference type="GO" id="GO:0005886">
    <property type="term" value="C:plasma membrane"/>
    <property type="evidence" value="ECO:0007669"/>
    <property type="project" value="UniProtKB-SubCell"/>
</dbReference>
<feature type="transmembrane region" description="Helical" evidence="8">
    <location>
        <begin position="71"/>
        <end position="90"/>
    </location>
</feature>
<dbReference type="Pfam" id="PF07690">
    <property type="entry name" value="MFS_1"/>
    <property type="match status" value="1"/>
</dbReference>
<keyword evidence="5 8" id="KW-1133">Transmembrane helix</keyword>
<feature type="transmembrane region" description="Helical" evidence="8">
    <location>
        <begin position="258"/>
        <end position="277"/>
    </location>
</feature>
<organism evidence="10 11">
    <name type="scientific">Loktanella atrilutea</name>
    <dbReference type="NCBI Taxonomy" id="366533"/>
    <lineage>
        <taxon>Bacteria</taxon>
        <taxon>Pseudomonadati</taxon>
        <taxon>Pseudomonadota</taxon>
        <taxon>Alphaproteobacteria</taxon>
        <taxon>Rhodobacterales</taxon>
        <taxon>Roseobacteraceae</taxon>
        <taxon>Loktanella</taxon>
    </lineage>
</organism>
<name>A0A1M5DAI7_LOKAT</name>
<dbReference type="InterPro" id="IPR020846">
    <property type="entry name" value="MFS_dom"/>
</dbReference>
<evidence type="ECO:0000256" key="6">
    <source>
        <dbReference type="ARBA" id="ARBA00023136"/>
    </source>
</evidence>
<evidence type="ECO:0000256" key="2">
    <source>
        <dbReference type="ARBA" id="ARBA00022448"/>
    </source>
</evidence>
<dbReference type="AlphaFoldDB" id="A0A1M5DAI7"/>
<gene>
    <name evidence="10" type="ORF">SAMN05444339_10989</name>
</gene>
<dbReference type="PROSITE" id="PS50850">
    <property type="entry name" value="MFS"/>
    <property type="match status" value="1"/>
</dbReference>
<reference evidence="11" key="1">
    <citation type="submission" date="2016-11" db="EMBL/GenBank/DDBJ databases">
        <authorList>
            <person name="Varghese N."/>
            <person name="Submissions S."/>
        </authorList>
    </citation>
    <scope>NUCLEOTIDE SEQUENCE [LARGE SCALE GENOMIC DNA]</scope>
    <source>
        <strain evidence="11">DSM 29326</strain>
    </source>
</reference>
<dbReference type="Proteomes" id="UP000183987">
    <property type="component" value="Unassembled WGS sequence"/>
</dbReference>
<dbReference type="GO" id="GO:0022857">
    <property type="term" value="F:transmembrane transporter activity"/>
    <property type="evidence" value="ECO:0007669"/>
    <property type="project" value="InterPro"/>
</dbReference>
<protein>
    <submittedName>
        <fullName evidence="10">MFS transporter, DHA2 family, multidrug resistance protein</fullName>
    </submittedName>
</protein>
<keyword evidence="4 8" id="KW-0812">Transmembrane</keyword>
<keyword evidence="2" id="KW-0813">Transport</keyword>
<feature type="transmembrane region" description="Helical" evidence="8">
    <location>
        <begin position="227"/>
        <end position="246"/>
    </location>
</feature>
<dbReference type="NCBIfam" id="TIGR00711">
    <property type="entry name" value="efflux_EmrB"/>
    <property type="match status" value="1"/>
</dbReference>
<feature type="transmembrane region" description="Helical" evidence="8">
    <location>
        <begin position="425"/>
        <end position="446"/>
    </location>
</feature>
<dbReference type="InterPro" id="IPR011701">
    <property type="entry name" value="MFS"/>
</dbReference>
<dbReference type="SUPFAM" id="SSF103473">
    <property type="entry name" value="MFS general substrate transporter"/>
    <property type="match status" value="1"/>
</dbReference>
<sequence>MAGAATAGAGDRARDDTPDLPRSAAGVGGPWLMTIVISAATFMEILDTSIANVALANISGGLGVSTSQGTWIVTSYLVANAIIIPISGFLSKAIGRKRYFMISIALFTAASLLCAVSTSLGTLILARVLQGVGGGGLAPVEQSMLADSFPPEKRGQAFAVFGIVVVVAPIIGPTIGGWITNVISWHWIFLINVPVGIFTLFTVGAVVNEPKALVEETRKLRAGGLKVDYIGFILVAIGLAGLLVMLDRGEAEGWFSSNLILTMTAMAVVGLGGMVAWELNHPDPIVPIGLLANRNFAICTVLIMITGLLVFGTIQIIPQMLQQVFGYTAYDAGLALTYGGVISLLLMPVAGALSGRVDLRLLLLPAFVTQAVSFWWFSGFSLQSTFADAAWGRFFISLGLPFIFIPITSAAYVGLKQGESDKASALLNFFRNLGGAFGISLCQTLLARREQVQQARMTEGLNDLNPIFVDALDTLTRQVGSRDAGLATLYQQAQRQAAMMAYVELFHVLMLLVVFMLPLILLLRTRKS</sequence>
<comment type="subcellular location">
    <subcellularLocation>
        <location evidence="1">Cell membrane</location>
        <topology evidence="1">Multi-pass membrane protein</topology>
    </subcellularLocation>
</comment>
<evidence type="ECO:0000256" key="7">
    <source>
        <dbReference type="SAM" id="MobiDB-lite"/>
    </source>
</evidence>
<evidence type="ECO:0000256" key="4">
    <source>
        <dbReference type="ARBA" id="ARBA00022692"/>
    </source>
</evidence>
<dbReference type="CDD" id="cd17503">
    <property type="entry name" value="MFS_LmrB_MDR_like"/>
    <property type="match status" value="1"/>
</dbReference>
<dbReference type="RefSeq" id="WP_218588295.1">
    <property type="nucleotide sequence ID" value="NZ_FQUE01000009.1"/>
</dbReference>
<evidence type="ECO:0000313" key="10">
    <source>
        <dbReference type="EMBL" id="SHF63702.1"/>
    </source>
</evidence>
<dbReference type="Gene3D" id="1.20.1250.20">
    <property type="entry name" value="MFS general substrate transporter like domains"/>
    <property type="match status" value="1"/>
</dbReference>
<feature type="transmembrane region" description="Helical" evidence="8">
    <location>
        <begin position="297"/>
        <end position="318"/>
    </location>
</feature>
<proteinExistence type="predicted"/>
<dbReference type="EMBL" id="FQUE01000009">
    <property type="protein sequence ID" value="SHF63702.1"/>
    <property type="molecule type" value="Genomic_DNA"/>
</dbReference>
<feature type="region of interest" description="Disordered" evidence="7">
    <location>
        <begin position="1"/>
        <end position="22"/>
    </location>
</feature>